<keyword evidence="2" id="KW-0695">RNA-directed DNA polymerase</keyword>
<proteinExistence type="predicted"/>
<evidence type="ECO:0000259" key="1">
    <source>
        <dbReference type="Pfam" id="PF00078"/>
    </source>
</evidence>
<sequence>MGGYSFTRLSPNCSKMSKLDRFFITKGIGGSLPNLTAIALKNSISDHRPILISQVMVDFGLTSFRFFNSWMDEKDFGDILALGWNNGDFNQGNYEALNFKNKLKHLKSSLKCWWANFKQKRTETKQTLVKTLKDLDTEIDQGVANQNDLDARSNARANLNILDAKEMKDLAQRSKIKWSIEGDENSKYFYGILNSEHRYLAIKGIKWEGEWVTDAQRVKDTFMEHFRNKFSHGETISVCHRNHRFKSVNETQSIELTRPLSLVELKIAVWSCGNDKALGPDGFTFSLLKRYWDTFEQDIFHYVSEFFNTCFIPSGCNSSFITLIPKVTNLMNVRDYRPISLIGIQYKIIAKVMGLRLAKVVDSVVSMEQSSFIKGRQILDGPLMVNEILELYKKKKKKVMIFIVDFEKAFDSLS</sequence>
<comment type="caution">
    <text evidence="2">The sequence shown here is derived from an EMBL/GenBank/DDBJ whole genome shotgun (WGS) entry which is preliminary data.</text>
</comment>
<dbReference type="PANTHER" id="PTHR31635">
    <property type="entry name" value="REVERSE TRANSCRIPTASE DOMAIN-CONTAINING PROTEIN-RELATED"/>
    <property type="match status" value="1"/>
</dbReference>
<reference evidence="2" key="1">
    <citation type="journal article" date="2022" name="Int. J. Mol. Sci.">
        <title>Draft Genome of Tanacetum Coccineum: Genomic Comparison of Closely Related Tanacetum-Family Plants.</title>
        <authorList>
            <person name="Yamashiro T."/>
            <person name="Shiraishi A."/>
            <person name="Nakayama K."/>
            <person name="Satake H."/>
        </authorList>
    </citation>
    <scope>NUCLEOTIDE SEQUENCE</scope>
</reference>
<dbReference type="GO" id="GO:0003964">
    <property type="term" value="F:RNA-directed DNA polymerase activity"/>
    <property type="evidence" value="ECO:0007669"/>
    <property type="project" value="UniProtKB-KW"/>
</dbReference>
<dbReference type="InterPro" id="IPR000477">
    <property type="entry name" value="RT_dom"/>
</dbReference>
<feature type="domain" description="Reverse transcriptase" evidence="1">
    <location>
        <begin position="325"/>
        <end position="412"/>
    </location>
</feature>
<dbReference type="EMBL" id="BQNB010012907">
    <property type="protein sequence ID" value="GJT09442.1"/>
    <property type="molecule type" value="Genomic_DNA"/>
</dbReference>
<evidence type="ECO:0000313" key="3">
    <source>
        <dbReference type="Proteomes" id="UP001151760"/>
    </source>
</evidence>
<keyword evidence="2" id="KW-0548">Nucleotidyltransferase</keyword>
<reference evidence="2" key="2">
    <citation type="submission" date="2022-01" db="EMBL/GenBank/DDBJ databases">
        <authorList>
            <person name="Yamashiro T."/>
            <person name="Shiraishi A."/>
            <person name="Satake H."/>
            <person name="Nakayama K."/>
        </authorList>
    </citation>
    <scope>NUCLEOTIDE SEQUENCE</scope>
</reference>
<protein>
    <submittedName>
        <fullName evidence="2">RNA-directed DNA polymerase, eukaryota, reverse transcriptase zinc-binding domain protein</fullName>
    </submittedName>
</protein>
<gene>
    <name evidence="2" type="ORF">Tco_0856484</name>
</gene>
<organism evidence="2 3">
    <name type="scientific">Tanacetum coccineum</name>
    <dbReference type="NCBI Taxonomy" id="301880"/>
    <lineage>
        <taxon>Eukaryota</taxon>
        <taxon>Viridiplantae</taxon>
        <taxon>Streptophyta</taxon>
        <taxon>Embryophyta</taxon>
        <taxon>Tracheophyta</taxon>
        <taxon>Spermatophyta</taxon>
        <taxon>Magnoliopsida</taxon>
        <taxon>eudicotyledons</taxon>
        <taxon>Gunneridae</taxon>
        <taxon>Pentapetalae</taxon>
        <taxon>asterids</taxon>
        <taxon>campanulids</taxon>
        <taxon>Asterales</taxon>
        <taxon>Asteraceae</taxon>
        <taxon>Asteroideae</taxon>
        <taxon>Anthemideae</taxon>
        <taxon>Anthemidinae</taxon>
        <taxon>Tanacetum</taxon>
    </lineage>
</organism>
<dbReference type="PANTHER" id="PTHR31635:SF196">
    <property type="entry name" value="REVERSE TRANSCRIPTASE DOMAIN-CONTAINING PROTEIN-RELATED"/>
    <property type="match status" value="1"/>
</dbReference>
<keyword evidence="2" id="KW-0808">Transferase</keyword>
<accession>A0ABQ5B675</accession>
<dbReference type="Pfam" id="PF00078">
    <property type="entry name" value="RVT_1"/>
    <property type="match status" value="1"/>
</dbReference>
<evidence type="ECO:0000313" key="2">
    <source>
        <dbReference type="EMBL" id="GJT09442.1"/>
    </source>
</evidence>
<dbReference type="Proteomes" id="UP001151760">
    <property type="component" value="Unassembled WGS sequence"/>
</dbReference>
<keyword evidence="3" id="KW-1185">Reference proteome</keyword>
<name>A0ABQ5B675_9ASTR</name>